<accession>A0A9N9BZZ9</accession>
<dbReference type="AlphaFoldDB" id="A0A9N9BZZ9"/>
<reference evidence="1" key="1">
    <citation type="submission" date="2021-06" db="EMBL/GenBank/DDBJ databases">
        <authorList>
            <person name="Kallberg Y."/>
            <person name="Tangrot J."/>
            <person name="Rosling A."/>
        </authorList>
    </citation>
    <scope>NUCLEOTIDE SEQUENCE</scope>
    <source>
        <strain evidence="1">MT106</strain>
    </source>
</reference>
<evidence type="ECO:0000313" key="2">
    <source>
        <dbReference type="Proteomes" id="UP000789831"/>
    </source>
</evidence>
<gene>
    <name evidence="1" type="ORF">AGERDE_LOCUS8359</name>
</gene>
<keyword evidence="2" id="KW-1185">Reference proteome</keyword>
<dbReference type="EMBL" id="CAJVPL010001746">
    <property type="protein sequence ID" value="CAG8585825.1"/>
    <property type="molecule type" value="Genomic_DNA"/>
</dbReference>
<sequence>MLNYENTITFIFYNTVLGDVARSLVQDVVIGFSGPGYRILEKFGDEFDVELDIPSYTFVLTCPFLLQREAILTKAGLNIASSRNGDFFYSSNEARAS</sequence>
<name>A0A9N9BZZ9_9GLOM</name>
<comment type="caution">
    <text evidence="1">The sequence shown here is derived from an EMBL/GenBank/DDBJ whole genome shotgun (WGS) entry which is preliminary data.</text>
</comment>
<evidence type="ECO:0000313" key="1">
    <source>
        <dbReference type="EMBL" id="CAG8585825.1"/>
    </source>
</evidence>
<proteinExistence type="predicted"/>
<organism evidence="1 2">
    <name type="scientific">Ambispora gerdemannii</name>
    <dbReference type="NCBI Taxonomy" id="144530"/>
    <lineage>
        <taxon>Eukaryota</taxon>
        <taxon>Fungi</taxon>
        <taxon>Fungi incertae sedis</taxon>
        <taxon>Mucoromycota</taxon>
        <taxon>Glomeromycotina</taxon>
        <taxon>Glomeromycetes</taxon>
        <taxon>Archaeosporales</taxon>
        <taxon>Ambisporaceae</taxon>
        <taxon>Ambispora</taxon>
    </lineage>
</organism>
<protein>
    <submittedName>
        <fullName evidence="1">8923_t:CDS:1</fullName>
    </submittedName>
</protein>
<dbReference type="Proteomes" id="UP000789831">
    <property type="component" value="Unassembled WGS sequence"/>
</dbReference>